<evidence type="ECO:0000313" key="1">
    <source>
        <dbReference type="EMBL" id="CCD54347.1"/>
    </source>
</evidence>
<organism evidence="1 2">
    <name type="scientific">Botryotinia fuckeliana (strain T4)</name>
    <name type="common">Noble rot fungus</name>
    <name type="synonym">Botrytis cinerea</name>
    <dbReference type="NCBI Taxonomy" id="999810"/>
    <lineage>
        <taxon>Eukaryota</taxon>
        <taxon>Fungi</taxon>
        <taxon>Dikarya</taxon>
        <taxon>Ascomycota</taxon>
        <taxon>Pezizomycotina</taxon>
        <taxon>Leotiomycetes</taxon>
        <taxon>Helotiales</taxon>
        <taxon>Sclerotiniaceae</taxon>
        <taxon>Botrytis</taxon>
    </lineage>
</organism>
<reference evidence="2" key="1">
    <citation type="journal article" date="2011" name="PLoS Genet.">
        <title>Genomic analysis of the necrotrophic fungal pathogens Sclerotinia sclerotiorum and Botrytis cinerea.</title>
        <authorList>
            <person name="Amselem J."/>
            <person name="Cuomo C.A."/>
            <person name="van Kan J.A."/>
            <person name="Viaud M."/>
            <person name="Benito E.P."/>
            <person name="Couloux A."/>
            <person name="Coutinho P.M."/>
            <person name="de Vries R.P."/>
            <person name="Dyer P.S."/>
            <person name="Fillinger S."/>
            <person name="Fournier E."/>
            <person name="Gout L."/>
            <person name="Hahn M."/>
            <person name="Kohn L."/>
            <person name="Lapalu N."/>
            <person name="Plummer K.M."/>
            <person name="Pradier J.M."/>
            <person name="Quevillon E."/>
            <person name="Sharon A."/>
            <person name="Simon A."/>
            <person name="ten Have A."/>
            <person name="Tudzynski B."/>
            <person name="Tudzynski P."/>
            <person name="Wincker P."/>
            <person name="Andrew M."/>
            <person name="Anthouard V."/>
            <person name="Beever R.E."/>
            <person name="Beffa R."/>
            <person name="Benoit I."/>
            <person name="Bouzid O."/>
            <person name="Brault B."/>
            <person name="Chen Z."/>
            <person name="Choquer M."/>
            <person name="Collemare J."/>
            <person name="Cotton P."/>
            <person name="Danchin E.G."/>
            <person name="Da Silva C."/>
            <person name="Gautier A."/>
            <person name="Giraud C."/>
            <person name="Giraud T."/>
            <person name="Gonzalez C."/>
            <person name="Grossetete S."/>
            <person name="Guldener U."/>
            <person name="Henrissat B."/>
            <person name="Howlett B.J."/>
            <person name="Kodira C."/>
            <person name="Kretschmer M."/>
            <person name="Lappartient A."/>
            <person name="Leroch M."/>
            <person name="Levis C."/>
            <person name="Mauceli E."/>
            <person name="Neuveglise C."/>
            <person name="Oeser B."/>
            <person name="Pearson M."/>
            <person name="Poulain J."/>
            <person name="Poussereau N."/>
            <person name="Quesneville H."/>
            <person name="Rascle C."/>
            <person name="Schumacher J."/>
            <person name="Segurens B."/>
            <person name="Sexton A."/>
            <person name="Silva E."/>
            <person name="Sirven C."/>
            <person name="Soanes D.M."/>
            <person name="Talbot N.J."/>
            <person name="Templeton M."/>
            <person name="Yandava C."/>
            <person name="Yarden O."/>
            <person name="Zeng Q."/>
            <person name="Rollins J.A."/>
            <person name="Lebrun M.H."/>
            <person name="Dickman M."/>
        </authorList>
    </citation>
    <scope>NUCLEOTIDE SEQUENCE [LARGE SCALE GENOMIC DNA]</scope>
    <source>
        <strain evidence="2">T4</strain>
    </source>
</reference>
<protein>
    <submittedName>
        <fullName evidence="1">Uncharacterized protein</fullName>
    </submittedName>
</protein>
<dbReference type="EMBL" id="FQ790351">
    <property type="protein sequence ID" value="CCD54347.1"/>
    <property type="molecule type" value="Genomic_DNA"/>
</dbReference>
<sequence>MSIDSRDKLQCSRDKFVRGAVGFGVGGCELSSTMHFLVLI</sequence>
<dbReference type="HOGENOM" id="CLU_3299289_0_0_1"/>
<evidence type="ECO:0000313" key="2">
    <source>
        <dbReference type="Proteomes" id="UP000008177"/>
    </source>
</evidence>
<accession>G2YRU9</accession>
<gene>
    <name evidence="1" type="ORF">BofuT4_uP123950.1</name>
</gene>
<name>G2YRU9_BOTF4</name>
<dbReference type="AlphaFoldDB" id="G2YRU9"/>
<dbReference type="Proteomes" id="UP000008177">
    <property type="component" value="Unplaced contigs"/>
</dbReference>
<dbReference type="InParanoid" id="G2YRU9"/>
<proteinExistence type="predicted"/>